<accession>A0A730H907</accession>
<dbReference type="AlphaFoldDB" id="A0A730H907"/>
<feature type="non-terminal residue" evidence="2">
    <location>
        <position position="81"/>
    </location>
</feature>
<reference evidence="2" key="2">
    <citation type="submission" date="2018-07" db="EMBL/GenBank/DDBJ databases">
        <authorList>
            <consortium name="NCBI Pathogen Detection Project"/>
        </authorList>
    </citation>
    <scope>NUCLEOTIDE SEQUENCE</scope>
    <source>
        <strain evidence="2">Salmonella enterica</strain>
    </source>
</reference>
<feature type="transmembrane region" description="Helical" evidence="1">
    <location>
        <begin position="18"/>
        <end position="37"/>
    </location>
</feature>
<reference evidence="2" key="1">
    <citation type="journal article" date="2018" name="Genome Biol.">
        <title>SKESA: strategic k-mer extension for scrupulous assemblies.</title>
        <authorList>
            <person name="Souvorov A."/>
            <person name="Agarwala R."/>
            <person name="Lipman D.J."/>
        </authorList>
    </citation>
    <scope>NUCLEOTIDE SEQUENCE</scope>
    <source>
        <strain evidence="2">Salmonella enterica</strain>
    </source>
</reference>
<evidence type="ECO:0000313" key="2">
    <source>
        <dbReference type="EMBL" id="HAE3694568.1"/>
    </source>
</evidence>
<protein>
    <submittedName>
        <fullName evidence="2">Ethanolamine utilization protein EutE</fullName>
    </submittedName>
</protein>
<keyword evidence="1" id="KW-0812">Transmembrane</keyword>
<gene>
    <name evidence="2" type="ORF">G4A01_004441</name>
</gene>
<sequence length="81" mass="9119">MIGAYANRGGTHSKKETCVIAFALFYIIFAVPLLIIWNTPTSWGLAVIPTGFLLYSGYKNGRKKRAIVNNILEQIKTEYHD</sequence>
<evidence type="ECO:0000256" key="1">
    <source>
        <dbReference type="SAM" id="Phobius"/>
    </source>
</evidence>
<comment type="caution">
    <text evidence="2">The sequence shown here is derived from an EMBL/GenBank/DDBJ whole genome shotgun (WGS) entry which is preliminary data.</text>
</comment>
<proteinExistence type="predicted"/>
<organism evidence="2">
    <name type="scientific">Salmonella typhimurium</name>
    <dbReference type="NCBI Taxonomy" id="90371"/>
    <lineage>
        <taxon>Bacteria</taxon>
        <taxon>Pseudomonadati</taxon>
        <taxon>Pseudomonadota</taxon>
        <taxon>Gammaproteobacteria</taxon>
        <taxon>Enterobacterales</taxon>
        <taxon>Enterobacteriaceae</taxon>
        <taxon>Salmonella</taxon>
    </lineage>
</organism>
<keyword evidence="1" id="KW-0472">Membrane</keyword>
<feature type="transmembrane region" description="Helical" evidence="1">
    <location>
        <begin position="43"/>
        <end position="58"/>
    </location>
</feature>
<dbReference type="EMBL" id="DAARRY010000069">
    <property type="protein sequence ID" value="HAE3694568.1"/>
    <property type="molecule type" value="Genomic_DNA"/>
</dbReference>
<name>A0A730H907_SALTM</name>
<keyword evidence="1" id="KW-1133">Transmembrane helix</keyword>